<evidence type="ECO:0000256" key="1">
    <source>
        <dbReference type="ARBA" id="ARBA00004123"/>
    </source>
</evidence>
<keyword evidence="6" id="KW-0812">Transmembrane</keyword>
<dbReference type="PANTHER" id="PTHR46910">
    <property type="entry name" value="TRANSCRIPTION FACTOR PDR1"/>
    <property type="match status" value="1"/>
</dbReference>
<feature type="transmembrane region" description="Helical" evidence="6">
    <location>
        <begin position="307"/>
        <end position="332"/>
    </location>
</feature>
<keyword evidence="5" id="KW-0539">Nucleus</keyword>
<dbReference type="InterPro" id="IPR050987">
    <property type="entry name" value="AtrR-like"/>
</dbReference>
<keyword evidence="3" id="KW-0238">DNA-binding</keyword>
<evidence type="ECO:0000256" key="6">
    <source>
        <dbReference type="SAM" id="Phobius"/>
    </source>
</evidence>
<evidence type="ECO:0000256" key="4">
    <source>
        <dbReference type="ARBA" id="ARBA00023163"/>
    </source>
</evidence>
<dbReference type="GO" id="GO:0003700">
    <property type="term" value="F:DNA-binding transcription factor activity"/>
    <property type="evidence" value="ECO:0007669"/>
    <property type="project" value="InterPro"/>
</dbReference>
<evidence type="ECO:0008006" key="8">
    <source>
        <dbReference type="Google" id="ProtNLM"/>
    </source>
</evidence>
<evidence type="ECO:0000256" key="3">
    <source>
        <dbReference type="ARBA" id="ARBA00023125"/>
    </source>
</evidence>
<dbReference type="GO" id="GO:0003677">
    <property type="term" value="F:DNA binding"/>
    <property type="evidence" value="ECO:0007669"/>
    <property type="project" value="UniProtKB-KW"/>
</dbReference>
<dbReference type="GO" id="GO:0005634">
    <property type="term" value="C:nucleus"/>
    <property type="evidence" value="ECO:0007669"/>
    <property type="project" value="UniProtKB-SubCell"/>
</dbReference>
<dbReference type="CDD" id="cd12148">
    <property type="entry name" value="fungal_TF_MHR"/>
    <property type="match status" value="1"/>
</dbReference>
<evidence type="ECO:0000313" key="7">
    <source>
        <dbReference type="EMBL" id="KAE8388164.1"/>
    </source>
</evidence>
<keyword evidence="2" id="KW-0805">Transcription regulation</keyword>
<keyword evidence="4" id="KW-0804">Transcription</keyword>
<dbReference type="OrthoDB" id="4116913at2759"/>
<protein>
    <recommendedName>
        <fullName evidence="8">Transcription factor domain-containing protein</fullName>
    </recommendedName>
</protein>
<accession>A0A5N7C249</accession>
<sequence>MLPTVIPDLLPGIRKWILELLDWWVVRLYLDAYRKSPMMRIFPINEAELFEETIKAVYWPRLSGLRKAHASSRTCIFAFLSFAARLPPVAIHLSITPFPTVDHGTMASKSQLLLTQIFQEPASLDIAQAATIPAGLLLSLILAAADYLSSIVSCQLMILVVNIAPNRVSSYGDYGESKREQLRNLFWICHTTDDNPCNGPVFPFDLRLSLIKSKVHSKLYSVKALEKSDADLPKTMRELDDSLEDIRSVMLHFHYCLCMITIHQASIQCKASAKGHRMEGGLSSSLALSVEVSRSTLRYLKWAERVLVGWAFWVLVIYAMAVLLTGFCNILHDPLHSYRDDARLLKVAVGLMEHILSFNIPYSRTKLAGRVCQFAIRKARHELDMGPIYYT</sequence>
<name>A0A5N7C249_PETAA</name>
<dbReference type="EMBL" id="ML735282">
    <property type="protein sequence ID" value="KAE8388164.1"/>
    <property type="molecule type" value="Genomic_DNA"/>
</dbReference>
<comment type="subcellular location">
    <subcellularLocation>
        <location evidence="1">Nucleus</location>
    </subcellularLocation>
</comment>
<reference evidence="7" key="1">
    <citation type="submission" date="2019-04" db="EMBL/GenBank/DDBJ databases">
        <title>Friends and foes A comparative genomics studyof 23 Aspergillus species from section Flavi.</title>
        <authorList>
            <consortium name="DOE Joint Genome Institute"/>
            <person name="Kjaerbolling I."/>
            <person name="Vesth T."/>
            <person name="Frisvad J.C."/>
            <person name="Nybo J.L."/>
            <person name="Theobald S."/>
            <person name="Kildgaard S."/>
            <person name="Isbrandt T."/>
            <person name="Kuo A."/>
            <person name="Sato A."/>
            <person name="Lyhne E.K."/>
            <person name="Kogle M.E."/>
            <person name="Wiebenga A."/>
            <person name="Kun R.S."/>
            <person name="Lubbers R.J."/>
            <person name="Makela M.R."/>
            <person name="Barry K."/>
            <person name="Chovatia M."/>
            <person name="Clum A."/>
            <person name="Daum C."/>
            <person name="Haridas S."/>
            <person name="He G."/>
            <person name="LaButti K."/>
            <person name="Lipzen A."/>
            <person name="Mondo S."/>
            <person name="Riley R."/>
            <person name="Salamov A."/>
            <person name="Simmons B.A."/>
            <person name="Magnuson J.K."/>
            <person name="Henrissat B."/>
            <person name="Mortensen U.H."/>
            <person name="Larsen T.O."/>
            <person name="Devries R.P."/>
            <person name="Grigoriev I.V."/>
            <person name="Machida M."/>
            <person name="Baker S.E."/>
            <person name="Andersen M.R."/>
        </authorList>
    </citation>
    <scope>NUCLEOTIDE SEQUENCE [LARGE SCALE GENOMIC DNA]</scope>
    <source>
        <strain evidence="7">IBT 14317</strain>
    </source>
</reference>
<keyword evidence="6" id="KW-0472">Membrane</keyword>
<dbReference type="PANTHER" id="PTHR46910:SF37">
    <property type="entry name" value="ZN(II)2CYS6 TRANSCRIPTION FACTOR (EUROFUNG)"/>
    <property type="match status" value="1"/>
</dbReference>
<keyword evidence="6" id="KW-1133">Transmembrane helix</keyword>
<evidence type="ECO:0000256" key="2">
    <source>
        <dbReference type="ARBA" id="ARBA00023015"/>
    </source>
</evidence>
<gene>
    <name evidence="7" type="ORF">BDV23DRAFT_195230</name>
</gene>
<evidence type="ECO:0000256" key="5">
    <source>
        <dbReference type="ARBA" id="ARBA00023242"/>
    </source>
</evidence>
<dbReference type="AlphaFoldDB" id="A0A5N7C249"/>
<organism evidence="7">
    <name type="scientific">Petromyces alliaceus</name>
    <name type="common">Aspergillus alliaceus</name>
    <dbReference type="NCBI Taxonomy" id="209559"/>
    <lineage>
        <taxon>Eukaryota</taxon>
        <taxon>Fungi</taxon>
        <taxon>Dikarya</taxon>
        <taxon>Ascomycota</taxon>
        <taxon>Pezizomycotina</taxon>
        <taxon>Eurotiomycetes</taxon>
        <taxon>Eurotiomycetidae</taxon>
        <taxon>Eurotiales</taxon>
        <taxon>Aspergillaceae</taxon>
        <taxon>Aspergillus</taxon>
        <taxon>Aspergillus subgen. Circumdati</taxon>
    </lineage>
</organism>
<dbReference type="Proteomes" id="UP000326877">
    <property type="component" value="Unassembled WGS sequence"/>
</dbReference>
<proteinExistence type="predicted"/>